<comment type="catalytic activity">
    <reaction evidence="3">
        <text>ATP + H2O = ADP + phosphate + H(+)</text>
        <dbReference type="Rhea" id="RHEA:13065"/>
        <dbReference type="ChEBI" id="CHEBI:15377"/>
        <dbReference type="ChEBI" id="CHEBI:15378"/>
        <dbReference type="ChEBI" id="CHEBI:30616"/>
        <dbReference type="ChEBI" id="CHEBI:43474"/>
        <dbReference type="ChEBI" id="CHEBI:456216"/>
        <dbReference type="EC" id="5.6.2.3"/>
    </reaction>
</comment>
<dbReference type="InterPro" id="IPR010994">
    <property type="entry name" value="RuvA_2-like"/>
</dbReference>
<accession>V2ZBG5</accession>
<keyword evidence="6" id="KW-1185">Reference proteome</keyword>
<dbReference type="InterPro" id="IPR055446">
    <property type="entry name" value="RecD2_N_OB"/>
</dbReference>
<reference evidence="5 6" key="1">
    <citation type="submission" date="2013-06" db="EMBL/GenBank/DDBJ databases">
        <authorList>
            <person name="Weinstock G."/>
            <person name="Sodergren E."/>
            <person name="Clifton S."/>
            <person name="Fulton L."/>
            <person name="Fulton B."/>
            <person name="Courtney L."/>
            <person name="Fronick C."/>
            <person name="Harrison M."/>
            <person name="Strong C."/>
            <person name="Farmer C."/>
            <person name="Delahaunty K."/>
            <person name="Markovic C."/>
            <person name="Hall O."/>
            <person name="Minx P."/>
            <person name="Tomlinson C."/>
            <person name="Mitreva M."/>
            <person name="Nelson J."/>
            <person name="Hou S."/>
            <person name="Wollam A."/>
            <person name="Pepin K.H."/>
            <person name="Johnson M."/>
            <person name="Bhonagiri V."/>
            <person name="Nash W.E."/>
            <person name="Warren W."/>
            <person name="Chinwalla A."/>
            <person name="Mardis E.R."/>
            <person name="Wilson R.K."/>
        </authorList>
    </citation>
    <scope>NUCLEOTIDE SEQUENCE [LARGE SCALE GENOMIC DNA]</scope>
    <source>
        <strain evidence="5 6">ATCC 51271</strain>
    </source>
</reference>
<dbReference type="Gene3D" id="2.30.30.940">
    <property type="match status" value="1"/>
</dbReference>
<keyword evidence="1 3" id="KW-0547">Nucleotide-binding</keyword>
<feature type="binding site" evidence="3">
    <location>
        <begin position="352"/>
        <end position="356"/>
    </location>
    <ligand>
        <name>ATP</name>
        <dbReference type="ChEBI" id="CHEBI:30616"/>
    </ligand>
</feature>
<dbReference type="eggNOG" id="COG0507">
    <property type="taxonomic scope" value="Bacteria"/>
</dbReference>
<evidence type="ECO:0000259" key="4">
    <source>
        <dbReference type="SMART" id="SM00382"/>
    </source>
</evidence>
<dbReference type="SUPFAM" id="SSF47781">
    <property type="entry name" value="RuvA domain 2-like"/>
    <property type="match status" value="1"/>
</dbReference>
<dbReference type="Pfam" id="PF18335">
    <property type="entry name" value="SH3_13"/>
    <property type="match status" value="1"/>
</dbReference>
<dbReference type="Pfam" id="PF14490">
    <property type="entry name" value="HHH_RecD2"/>
    <property type="match status" value="1"/>
</dbReference>
<sequence length="753" mass="84366">MLSIGDSILEIETINGYVEKIIFRNEENAYTVASLSVEGDEVMCTGYFADLTEGDGIIAEGNYVEHKQYGIQFSVNSYEIKEPETSMAMEKYLGSGIIKGIGQALAAKIVKKFGDETFNIIEHEPERLAEIKGITEKKAIEIGTQFEEKREFRTAMLFLNQYGVSNALAMKIYKEYGIKVMKVVRENPYRLADDIAGVGFKTADEIAIKMGFPPESSMRMKAGILYTLSIAASNGHTYLPFESLLEETKRLLGISETEFENDIYELTIERKIVLKEINGERRVYNNNLYYMELTVARKLLDLNAKSENNVKVMETKVKEVEEKVGIKLEDLQRKAVYEAVESGLVIITGGPGTGKTTTINAIIKLFETQNMEILLAAPTGRAAKRMTETTGMEAQTIHRLLELNGDPEEGGSMRFERNEANPLEADVIIIDEMSMVDIYLMYSLLKAITVGTRLILVGDVNQLPSVGPGKVLKDIISSEKFNVVKLNEVFRQAAESDIITNAHKINAGKSIKLDNKSKDFFMLSMNNALQIQRALVSLIAEKLPPYVAATKYDIQVLTPSRKGELGVENLNKILQMYINPPSFDKKEKQWGEMIFRVNDKVMQIKNDYQIEWKIVTARGITVKTGMGVFNGDCGIIRDINEFAGTVTVEFDEGKLVEYTNSTLEELDLAYAVTIHKSQGSEYPAVIIPLLNAPKPLLNRNLLYTAVTRARKCVTIVGSESSVYEMIQNESEMRRNSGLVDSIIEMEEADNVYI</sequence>
<dbReference type="GO" id="GO:0005524">
    <property type="term" value="F:ATP binding"/>
    <property type="evidence" value="ECO:0007669"/>
    <property type="project" value="UniProtKB-UniRule"/>
</dbReference>
<dbReference type="GO" id="GO:0017116">
    <property type="term" value="F:single-stranded DNA helicase activity"/>
    <property type="evidence" value="ECO:0007669"/>
    <property type="project" value="TreeGrafter"/>
</dbReference>
<dbReference type="HAMAP" id="MF_01488">
    <property type="entry name" value="RecD2"/>
    <property type="match status" value="1"/>
</dbReference>
<keyword evidence="2 3" id="KW-0067">ATP-binding</keyword>
<keyword evidence="3 5" id="KW-0347">Helicase</keyword>
<dbReference type="Pfam" id="PF23139">
    <property type="entry name" value="OB_YrrC"/>
    <property type="match status" value="1"/>
</dbReference>
<dbReference type="Gene3D" id="1.10.10.2220">
    <property type="match status" value="1"/>
</dbReference>
<dbReference type="InterPro" id="IPR027785">
    <property type="entry name" value="UvrD-like_helicase_C"/>
</dbReference>
<dbReference type="GO" id="GO:0009338">
    <property type="term" value="C:exodeoxyribonuclease V complex"/>
    <property type="evidence" value="ECO:0007669"/>
    <property type="project" value="TreeGrafter"/>
</dbReference>
<proteinExistence type="inferred from homology"/>
<dbReference type="EC" id="5.6.2.3" evidence="3"/>
<comment type="caution">
    <text evidence="5">The sequence shown here is derived from an EMBL/GenBank/DDBJ whole genome shotgun (WGS) entry which is preliminary data.</text>
</comment>
<dbReference type="PANTHER" id="PTHR43788">
    <property type="entry name" value="DNA2/NAM7 HELICASE FAMILY MEMBER"/>
    <property type="match status" value="1"/>
</dbReference>
<dbReference type="CDD" id="cd18809">
    <property type="entry name" value="SF1_C_RecD"/>
    <property type="match status" value="1"/>
</dbReference>
<dbReference type="InterPro" id="IPR050534">
    <property type="entry name" value="Coronavir_polyprotein_1ab"/>
</dbReference>
<protein>
    <recommendedName>
        <fullName evidence="3">ATP-dependent RecD2 DNA helicase</fullName>
        <ecNumber evidence="3">5.6.2.3</ecNumber>
    </recommendedName>
    <alternativeName>
        <fullName evidence="3">DNA 5'-3' helicase subunit RecD2</fullName>
    </alternativeName>
</protein>
<dbReference type="EMBL" id="ACIL03000005">
    <property type="protein sequence ID" value="ESL04260.1"/>
    <property type="molecule type" value="Genomic_DNA"/>
</dbReference>
<dbReference type="STRING" id="592026.GCWU0000282_000609"/>
<comment type="similarity">
    <text evidence="3">Belongs to the RecD family. RecD2 subfamily.</text>
</comment>
<keyword evidence="3" id="KW-0378">Hydrolase</keyword>
<evidence type="ECO:0000256" key="3">
    <source>
        <dbReference type="HAMAP-Rule" id="MF_01488"/>
    </source>
</evidence>
<dbReference type="CDD" id="cd17933">
    <property type="entry name" value="DEXSc_RecD-like"/>
    <property type="match status" value="1"/>
</dbReference>
<keyword evidence="3" id="KW-0413">Isomerase</keyword>
<evidence type="ECO:0000313" key="6">
    <source>
        <dbReference type="Proteomes" id="UP000018227"/>
    </source>
</evidence>
<dbReference type="GO" id="GO:0003677">
    <property type="term" value="F:DNA binding"/>
    <property type="evidence" value="ECO:0007669"/>
    <property type="project" value="UniProtKB-UniRule"/>
</dbReference>
<dbReference type="SUPFAM" id="SSF52540">
    <property type="entry name" value="P-loop containing nucleoside triphosphate hydrolases"/>
    <property type="match status" value="1"/>
</dbReference>
<dbReference type="Pfam" id="PF14520">
    <property type="entry name" value="HHH_5"/>
    <property type="match status" value="1"/>
</dbReference>
<dbReference type="Pfam" id="PF13538">
    <property type="entry name" value="UvrD_C_2"/>
    <property type="match status" value="1"/>
</dbReference>
<dbReference type="Gene3D" id="3.40.50.300">
    <property type="entry name" value="P-loop containing nucleotide triphosphate hydrolases"/>
    <property type="match status" value="2"/>
</dbReference>
<dbReference type="PANTHER" id="PTHR43788:SF6">
    <property type="entry name" value="DNA HELICASE B"/>
    <property type="match status" value="1"/>
</dbReference>
<dbReference type="GO" id="GO:0016887">
    <property type="term" value="F:ATP hydrolysis activity"/>
    <property type="evidence" value="ECO:0007669"/>
    <property type="project" value="RHEA"/>
</dbReference>
<dbReference type="GO" id="GO:0043139">
    <property type="term" value="F:5'-3' DNA helicase activity"/>
    <property type="evidence" value="ECO:0007669"/>
    <property type="project" value="UniProtKB-UniRule"/>
</dbReference>
<dbReference type="Pfam" id="PF13245">
    <property type="entry name" value="AAA_19"/>
    <property type="match status" value="1"/>
</dbReference>
<dbReference type="Gene3D" id="1.10.150.20">
    <property type="entry name" value="5' to 3' exonuclease, C-terminal subdomain"/>
    <property type="match status" value="1"/>
</dbReference>
<evidence type="ECO:0000256" key="1">
    <source>
        <dbReference type="ARBA" id="ARBA00022741"/>
    </source>
</evidence>
<dbReference type="InterPro" id="IPR041451">
    <property type="entry name" value="RecD2_SH13"/>
</dbReference>
<evidence type="ECO:0000256" key="2">
    <source>
        <dbReference type="ARBA" id="ARBA00022840"/>
    </source>
</evidence>
<organism evidence="5 6">
    <name type="scientific">Catonella morbi ATCC 51271</name>
    <dbReference type="NCBI Taxonomy" id="592026"/>
    <lineage>
        <taxon>Bacteria</taxon>
        <taxon>Bacillati</taxon>
        <taxon>Bacillota</taxon>
        <taxon>Clostridia</taxon>
        <taxon>Lachnospirales</taxon>
        <taxon>Lachnospiraceae</taxon>
        <taxon>Catonella</taxon>
    </lineage>
</organism>
<dbReference type="Proteomes" id="UP000018227">
    <property type="component" value="Unassembled WGS sequence"/>
</dbReference>
<dbReference type="HOGENOM" id="CLU_007524_0_2_9"/>
<name>V2ZBG5_9FIRM</name>
<comment type="function">
    <text evidence="3">DNA-dependent ATPase and ATP-dependent 5'-3' DNA helicase. Has no activity on blunt DNA or DNA with 3'-overhangs, requires at least 10 bases of 5'-ssDNA for helicase activity.</text>
</comment>
<dbReference type="NCBIfam" id="TIGR01448">
    <property type="entry name" value="recD_rel"/>
    <property type="match status" value="1"/>
</dbReference>
<dbReference type="InterPro" id="IPR006345">
    <property type="entry name" value="RecD2"/>
</dbReference>
<dbReference type="InterPro" id="IPR029493">
    <property type="entry name" value="RecD2-like_HHH"/>
</dbReference>
<feature type="domain" description="AAA+ ATPase" evidence="4">
    <location>
        <begin position="341"/>
        <end position="487"/>
    </location>
</feature>
<gene>
    <name evidence="3" type="primary">recD2</name>
    <name evidence="5" type="ORF">GCWU0000282_000609</name>
</gene>
<keyword evidence="3" id="KW-0238">DNA-binding</keyword>
<dbReference type="SMART" id="SM00382">
    <property type="entry name" value="AAA"/>
    <property type="match status" value="1"/>
</dbReference>
<dbReference type="InterPro" id="IPR003593">
    <property type="entry name" value="AAA+_ATPase"/>
</dbReference>
<dbReference type="InterPro" id="IPR027417">
    <property type="entry name" value="P-loop_NTPase"/>
</dbReference>
<dbReference type="GO" id="GO:0006310">
    <property type="term" value="P:DNA recombination"/>
    <property type="evidence" value="ECO:0007669"/>
    <property type="project" value="InterPro"/>
</dbReference>
<evidence type="ECO:0000313" key="5">
    <source>
        <dbReference type="EMBL" id="ESL04260.1"/>
    </source>
</evidence>
<dbReference type="AlphaFoldDB" id="V2ZBG5"/>